<sequence>MANLSTGTVARNIPQNESKTNRKRPNTGKLSKRIRSTNRTPDTHHCPVLRVLSVVRRPVNAQPIAVNSVPNSKPEKWLVKPVLKPAPHGSQSHDHQDHSAGQMPINQKATAPPRSLIPMITATRKKPNIHHTKMPQAMIAANTNAAMTHHCTIPKANKCIRVPLPPAPPMDVEQATFSTTLLPPTTTSLLPTALTSAPTTTVATTASLPPTASTLVQSTAPAQLLLVITTGPVLKALAAGAALHFEPQLPSEAMNLPNYVSFQTMDPPHNITLATPGFRPCMDPSVEFFSPPILHEMVLINFFGHLGVRVTMAINICATNASLGLYQYFRSHFRTNYCEPHPPVSPDIAVLILGWVAGLWAEELSVVDAVQTAHFALFLYETCGLDNPSCLLQAYNNAVGLIDS</sequence>
<protein>
    <submittedName>
        <fullName evidence="3">Uncharacterized protein</fullName>
    </submittedName>
</protein>
<dbReference type="AlphaFoldDB" id="A0A915KC67"/>
<reference evidence="3" key="1">
    <citation type="submission" date="2022-11" db="UniProtKB">
        <authorList>
            <consortium name="WormBaseParasite"/>
        </authorList>
    </citation>
    <scope>IDENTIFICATION</scope>
</reference>
<name>A0A915KC67_ROMCU</name>
<dbReference type="WBParaSite" id="nRc.2.0.1.t35960-RA">
    <property type="protein sequence ID" value="nRc.2.0.1.t35960-RA"/>
    <property type="gene ID" value="nRc.2.0.1.g35960"/>
</dbReference>
<keyword evidence="2" id="KW-1185">Reference proteome</keyword>
<organism evidence="2 3">
    <name type="scientific">Romanomermis culicivorax</name>
    <name type="common">Nematode worm</name>
    <dbReference type="NCBI Taxonomy" id="13658"/>
    <lineage>
        <taxon>Eukaryota</taxon>
        <taxon>Metazoa</taxon>
        <taxon>Ecdysozoa</taxon>
        <taxon>Nematoda</taxon>
        <taxon>Enoplea</taxon>
        <taxon>Dorylaimia</taxon>
        <taxon>Mermithida</taxon>
        <taxon>Mermithoidea</taxon>
        <taxon>Mermithidae</taxon>
        <taxon>Romanomermis</taxon>
    </lineage>
</organism>
<evidence type="ECO:0000313" key="3">
    <source>
        <dbReference type="WBParaSite" id="nRc.2.0.1.t35960-RA"/>
    </source>
</evidence>
<feature type="compositionally biased region" description="Polar residues" evidence="1">
    <location>
        <begin position="1"/>
        <end position="18"/>
    </location>
</feature>
<feature type="compositionally biased region" description="Basic residues" evidence="1">
    <location>
        <begin position="21"/>
        <end position="36"/>
    </location>
</feature>
<feature type="region of interest" description="Disordered" evidence="1">
    <location>
        <begin position="1"/>
        <end position="44"/>
    </location>
</feature>
<evidence type="ECO:0000256" key="1">
    <source>
        <dbReference type="SAM" id="MobiDB-lite"/>
    </source>
</evidence>
<proteinExistence type="predicted"/>
<accession>A0A915KC67</accession>
<dbReference type="Proteomes" id="UP000887565">
    <property type="component" value="Unplaced"/>
</dbReference>
<evidence type="ECO:0000313" key="2">
    <source>
        <dbReference type="Proteomes" id="UP000887565"/>
    </source>
</evidence>